<dbReference type="GO" id="GO:0019367">
    <property type="term" value="P:fatty acid elongation, saturated fatty acid"/>
    <property type="evidence" value="ECO:0007669"/>
    <property type="project" value="InterPro"/>
</dbReference>
<evidence type="ECO:0000256" key="11">
    <source>
        <dbReference type="RuleBase" id="RU361115"/>
    </source>
</evidence>
<keyword evidence="6 10" id="KW-1133">Transmembrane helix</keyword>
<sequence>MDQLEAFDKQLNSFVDYLFGERDSRVRGWLLLDSYLPTLSFTIVYLLAVYLGPIYMKNRPAYSLKKVLIVYNFAVTMLSLYMLIELISAAWVGGYRLQCQSLHGAGDADIRVAKVLWWYYFSKLIEFLDTIFFVLRKKNNQISFLHVYHHASMFNIWWCVLNWIPCGQSFFGPTLNSFIHVLMYSYYGLSTIPSMHKYLWWKRYLTQAQLVQFIMTITHTLSAVVAPCGFPIGCLLFQSSYMATLVILFINFYIQTYRKRQSGEEAKLPIDVKDVKNSHANGFSSSINGSNSKQKSQ</sequence>
<dbReference type="EMBL" id="JAERUA010000016">
    <property type="protein sequence ID" value="KAI1888976.1"/>
    <property type="molecule type" value="Genomic_DNA"/>
</dbReference>
<dbReference type="GO" id="GO:0030148">
    <property type="term" value="P:sphingolipid biosynthetic process"/>
    <property type="evidence" value="ECO:0007669"/>
    <property type="project" value="TreeGrafter"/>
</dbReference>
<keyword evidence="14" id="KW-1185">Reference proteome</keyword>
<comment type="caution">
    <text evidence="10">Lacks conserved residue(s) required for the propagation of feature annotation.</text>
</comment>
<reference evidence="13" key="1">
    <citation type="submission" date="2021-01" db="EMBL/GenBank/DDBJ databases">
        <authorList>
            <person name="Zahm M."/>
            <person name="Roques C."/>
            <person name="Cabau C."/>
            <person name="Klopp C."/>
            <person name="Donnadieu C."/>
            <person name="Jouanno E."/>
            <person name="Lampietro C."/>
            <person name="Louis A."/>
            <person name="Herpin A."/>
            <person name="Echchiki A."/>
            <person name="Berthelot C."/>
            <person name="Parey E."/>
            <person name="Roest-Crollius H."/>
            <person name="Braasch I."/>
            <person name="Postlethwait J."/>
            <person name="Bobe J."/>
            <person name="Montfort J."/>
            <person name="Bouchez O."/>
            <person name="Begum T."/>
            <person name="Mejri S."/>
            <person name="Adams A."/>
            <person name="Chen W.-J."/>
            <person name="Guiguen Y."/>
        </authorList>
    </citation>
    <scope>NUCLEOTIDE SEQUENCE</scope>
    <source>
        <tissue evidence="13">Blood</tissue>
    </source>
</reference>
<keyword evidence="8 10" id="KW-0472">Membrane</keyword>
<feature type="transmembrane region" description="Helical" evidence="10 11">
    <location>
        <begin position="147"/>
        <end position="164"/>
    </location>
</feature>
<comment type="caution">
    <text evidence="13">The sequence shown here is derived from an EMBL/GenBank/DDBJ whole genome shotgun (WGS) entry which is preliminary data.</text>
</comment>
<comment type="subcellular location">
    <subcellularLocation>
        <location evidence="10">Endoplasmic reticulum membrane</location>
        <topology evidence="10">Multi-pass membrane protein</topology>
    </subcellularLocation>
    <subcellularLocation>
        <location evidence="1">Membrane</location>
        <topology evidence="1">Multi-pass membrane protein</topology>
    </subcellularLocation>
</comment>
<feature type="transmembrane region" description="Helical" evidence="10 11">
    <location>
        <begin position="210"/>
        <end position="232"/>
    </location>
</feature>
<evidence type="ECO:0000256" key="4">
    <source>
        <dbReference type="ARBA" id="ARBA00022692"/>
    </source>
</evidence>
<dbReference type="Proteomes" id="UP000829720">
    <property type="component" value="Unassembled WGS sequence"/>
</dbReference>
<evidence type="ECO:0000313" key="14">
    <source>
        <dbReference type="Proteomes" id="UP000829720"/>
    </source>
</evidence>
<name>A0A8T3CXG4_9TELE</name>
<accession>A0A8T3CXG4</accession>
<keyword evidence="9 10" id="KW-0275">Fatty acid biosynthesis</keyword>
<dbReference type="PANTHER" id="PTHR11157:SF16">
    <property type="entry name" value="ELONGATION OF VERY LONG CHAIN FATTY ACIDS PROTEIN 2"/>
    <property type="match status" value="1"/>
</dbReference>
<dbReference type="Pfam" id="PF01151">
    <property type="entry name" value="ELO"/>
    <property type="match status" value="1"/>
</dbReference>
<dbReference type="EC" id="2.3.1.199" evidence="10"/>
<keyword evidence="3 10" id="KW-0808">Transferase</keyword>
<dbReference type="GO" id="GO:0005789">
    <property type="term" value="C:endoplasmic reticulum membrane"/>
    <property type="evidence" value="ECO:0007669"/>
    <property type="project" value="UniProtKB-SubCell"/>
</dbReference>
<dbReference type="GO" id="GO:0034626">
    <property type="term" value="P:fatty acid elongation, polyunsaturated fatty acid"/>
    <property type="evidence" value="ECO:0007669"/>
    <property type="project" value="UniProtKB-UniRule"/>
</dbReference>
<feature type="region of interest" description="Disordered" evidence="12">
    <location>
        <begin position="276"/>
        <end position="297"/>
    </location>
</feature>
<evidence type="ECO:0000256" key="10">
    <source>
        <dbReference type="HAMAP-Rule" id="MF_03202"/>
    </source>
</evidence>
<dbReference type="InterPro" id="IPR030457">
    <property type="entry name" value="ELO_CS"/>
</dbReference>
<dbReference type="AlphaFoldDB" id="A0A8T3CXG4"/>
<comment type="catalytic activity">
    <reaction evidence="10 11">
        <text>a very-long-chain acyl-CoA + malonyl-CoA + H(+) = a very-long-chain 3-oxoacyl-CoA + CO2 + CoA</text>
        <dbReference type="Rhea" id="RHEA:32727"/>
        <dbReference type="ChEBI" id="CHEBI:15378"/>
        <dbReference type="ChEBI" id="CHEBI:16526"/>
        <dbReference type="ChEBI" id="CHEBI:57287"/>
        <dbReference type="ChEBI" id="CHEBI:57384"/>
        <dbReference type="ChEBI" id="CHEBI:90725"/>
        <dbReference type="ChEBI" id="CHEBI:90736"/>
        <dbReference type="EC" id="2.3.1.199"/>
    </reaction>
</comment>
<feature type="compositionally biased region" description="Low complexity" evidence="12">
    <location>
        <begin position="284"/>
        <end position="297"/>
    </location>
</feature>
<dbReference type="GO" id="GO:0009922">
    <property type="term" value="F:fatty acid elongase activity"/>
    <property type="evidence" value="ECO:0007669"/>
    <property type="project" value="UniProtKB-UniRule"/>
</dbReference>
<gene>
    <name evidence="10" type="primary">ELOVL2</name>
    <name evidence="13" type="ORF">AGOR_G00174310</name>
</gene>
<dbReference type="InterPro" id="IPR033680">
    <property type="entry name" value="ELOVL2"/>
</dbReference>
<evidence type="ECO:0000256" key="8">
    <source>
        <dbReference type="ARBA" id="ARBA00023136"/>
    </source>
</evidence>
<feature type="transmembrane region" description="Helical" evidence="10 11">
    <location>
        <begin position="117"/>
        <end position="135"/>
    </location>
</feature>
<evidence type="ECO:0000256" key="3">
    <source>
        <dbReference type="ARBA" id="ARBA00022679"/>
    </source>
</evidence>
<keyword evidence="4 10" id="KW-0812">Transmembrane</keyword>
<keyword evidence="7 10" id="KW-0443">Lipid metabolism</keyword>
<evidence type="ECO:0000256" key="7">
    <source>
        <dbReference type="ARBA" id="ARBA00023098"/>
    </source>
</evidence>
<dbReference type="GO" id="GO:0006636">
    <property type="term" value="P:unsaturated fatty acid biosynthetic process"/>
    <property type="evidence" value="ECO:0007669"/>
    <property type="project" value="UniProtKB-UniRule"/>
</dbReference>
<evidence type="ECO:0000256" key="9">
    <source>
        <dbReference type="ARBA" id="ARBA00023160"/>
    </source>
</evidence>
<proteinExistence type="inferred from homology"/>
<dbReference type="HAMAP" id="MF_03202">
    <property type="entry name" value="VLCF_elongase_2"/>
    <property type="match status" value="1"/>
</dbReference>
<evidence type="ECO:0000256" key="5">
    <source>
        <dbReference type="ARBA" id="ARBA00022832"/>
    </source>
</evidence>
<comment type="function">
    <text evidence="10">Catalyzes the first and rate-limiting reaction of the four reactions that constitute the long-chain fatty acids elongation cycle. This endoplasmic reticulum-bound enzymatic process allows the addition of 2 carbons to the chain of long- and very long-chain fatty acids (VLCFAs) per cycle. Acts specifically toward polyunsaturated acyl-CoA with the higher activity toward C20:4(n-6) acyl-CoA. Condensing enzyme that catalyzes the synthesis of polyunsaturated very long chain fatty acid (C20- and C22-PUFA). May participate to the production of polyunsaturated VLCFAs of different chain lengths that are involved in multiple biological processes as precursors of membrane lipids and lipid mediators.</text>
</comment>
<dbReference type="PROSITE" id="PS01188">
    <property type="entry name" value="ELO"/>
    <property type="match status" value="1"/>
</dbReference>
<evidence type="ECO:0000256" key="1">
    <source>
        <dbReference type="ARBA" id="ARBA00004141"/>
    </source>
</evidence>
<protein>
    <recommendedName>
        <fullName evidence="10">Elongation of very long chain fatty acids protein 2</fullName>
        <ecNumber evidence="10">2.3.1.199</ecNumber>
    </recommendedName>
    <alternativeName>
        <fullName evidence="10">3-keto acyl-CoA synthase ELOVL2</fullName>
    </alternativeName>
    <alternativeName>
        <fullName evidence="10">ELOVL fatty acid elongase 2</fullName>
        <shortName evidence="10">ELOVL FA elongase 2</shortName>
    </alternativeName>
    <alternativeName>
        <fullName evidence="10">Very long chain 3-ketoacyl-CoA synthase 2</fullName>
    </alternativeName>
    <alternativeName>
        <fullName evidence="10">Very long chain 3-oxoacyl-CoA synthase 2</fullName>
    </alternativeName>
</protein>
<feature type="transmembrane region" description="Helical" evidence="10 11">
    <location>
        <begin position="68"/>
        <end position="92"/>
    </location>
</feature>
<organism evidence="13 14">
    <name type="scientific">Albula goreensis</name>
    <dbReference type="NCBI Taxonomy" id="1534307"/>
    <lineage>
        <taxon>Eukaryota</taxon>
        <taxon>Metazoa</taxon>
        <taxon>Chordata</taxon>
        <taxon>Craniata</taxon>
        <taxon>Vertebrata</taxon>
        <taxon>Euteleostomi</taxon>
        <taxon>Actinopterygii</taxon>
        <taxon>Neopterygii</taxon>
        <taxon>Teleostei</taxon>
        <taxon>Albuliformes</taxon>
        <taxon>Albulidae</taxon>
        <taxon>Albula</taxon>
    </lineage>
</organism>
<comment type="similarity">
    <text evidence="10">Belongs to the ELO family. ELOVL2 subfamily.</text>
</comment>
<evidence type="ECO:0000256" key="12">
    <source>
        <dbReference type="SAM" id="MobiDB-lite"/>
    </source>
</evidence>
<dbReference type="InterPro" id="IPR002076">
    <property type="entry name" value="ELO_fam"/>
</dbReference>
<comment type="pathway">
    <text evidence="10">Lipid metabolism; polyunsaturated fatty acid biosynthesis.</text>
</comment>
<dbReference type="PANTHER" id="PTHR11157">
    <property type="entry name" value="FATTY ACID ACYL TRANSFERASE-RELATED"/>
    <property type="match status" value="1"/>
</dbReference>
<dbReference type="GO" id="GO:0042761">
    <property type="term" value="P:very long-chain fatty acid biosynthetic process"/>
    <property type="evidence" value="ECO:0007669"/>
    <property type="project" value="UniProtKB-UniRule"/>
</dbReference>
<feature type="transmembrane region" description="Helical" evidence="10 11">
    <location>
        <begin position="238"/>
        <end position="254"/>
    </location>
</feature>
<dbReference type="GO" id="GO:0034625">
    <property type="term" value="P:fatty acid elongation, monounsaturated fatty acid"/>
    <property type="evidence" value="ECO:0007669"/>
    <property type="project" value="TreeGrafter"/>
</dbReference>
<evidence type="ECO:0000313" key="13">
    <source>
        <dbReference type="EMBL" id="KAI1888976.1"/>
    </source>
</evidence>
<keyword evidence="2 10" id="KW-0444">Lipid biosynthesis</keyword>
<evidence type="ECO:0000256" key="2">
    <source>
        <dbReference type="ARBA" id="ARBA00022516"/>
    </source>
</evidence>
<dbReference type="OrthoDB" id="434092at2759"/>
<evidence type="ECO:0000256" key="6">
    <source>
        <dbReference type="ARBA" id="ARBA00022989"/>
    </source>
</evidence>
<feature type="transmembrane region" description="Helical" evidence="10 11">
    <location>
        <begin position="35"/>
        <end position="56"/>
    </location>
</feature>
<keyword evidence="5 10" id="KW-0276">Fatty acid metabolism</keyword>
<keyword evidence="10" id="KW-0256">Endoplasmic reticulum</keyword>